<name>A0A4R1F2F0_9GAMM</name>
<dbReference type="Pfam" id="PF10137">
    <property type="entry name" value="CAP12-PCTIR_TIR"/>
    <property type="match status" value="1"/>
</dbReference>
<dbReference type="OrthoDB" id="5497289at2"/>
<evidence type="ECO:0000313" key="3">
    <source>
        <dbReference type="Proteomes" id="UP000294887"/>
    </source>
</evidence>
<proteinExistence type="predicted"/>
<reference evidence="2 3" key="1">
    <citation type="submission" date="2019-03" db="EMBL/GenBank/DDBJ databases">
        <title>Genomic Encyclopedia of Type Strains, Phase IV (KMG-IV): sequencing the most valuable type-strain genomes for metagenomic binning, comparative biology and taxonomic classification.</title>
        <authorList>
            <person name="Goeker M."/>
        </authorList>
    </citation>
    <scope>NUCLEOTIDE SEQUENCE [LARGE SCALE GENOMIC DNA]</scope>
    <source>
        <strain evidence="2 3">DSM 24830</strain>
    </source>
</reference>
<protein>
    <submittedName>
        <fullName evidence="2">Putative nucleotide-binding protein</fullName>
    </submittedName>
</protein>
<keyword evidence="3" id="KW-1185">Reference proteome</keyword>
<accession>A0A4R1F2F0</accession>
<dbReference type="AlphaFoldDB" id="A0A4R1F2F0"/>
<gene>
    <name evidence="2" type="ORF">EV695_0169</name>
</gene>
<evidence type="ECO:0000259" key="1">
    <source>
        <dbReference type="Pfam" id="PF10137"/>
    </source>
</evidence>
<dbReference type="InterPro" id="IPR019302">
    <property type="entry name" value="CAP12/PCTIR_TIR_dom"/>
</dbReference>
<feature type="domain" description="CD-NTase-associated protein 12/Pycsar effector protein TIR" evidence="1">
    <location>
        <begin position="124"/>
        <end position="248"/>
    </location>
</feature>
<dbReference type="GO" id="GO:0050135">
    <property type="term" value="F:NADP+ nucleosidase activity"/>
    <property type="evidence" value="ECO:0007669"/>
    <property type="project" value="InterPro"/>
</dbReference>
<sequence>MDSKIKVIEKLVEVGEEFTEKNFCYPNESYPGEFGGDDTPEWLEWKTRVKNIIDRSMASDSPAVKLAYKAVNIGTSGNYFVKFEEVKSSLLAALDNTKSALIEDLYGELKLEESENSSPALSNKVFIVHGHDSQLKADVERFIHEIGLEPVVLHRQADNGNTVIEKFEENSDVGFAFILLTPDEISMTTDQIDVDEDSRITEYRARPNVIFEFGYFIGKLGRSRVCCLHKGEVSIPSDLAGLVYKKVDDSIDAQGYAIIKELKSAGYDIRV</sequence>
<comment type="caution">
    <text evidence="2">The sequence shown here is derived from an EMBL/GenBank/DDBJ whole genome shotgun (WGS) entry which is preliminary data.</text>
</comment>
<dbReference type="RefSeq" id="WP_131904028.1">
    <property type="nucleotide sequence ID" value="NZ_BAAAFU010000008.1"/>
</dbReference>
<evidence type="ECO:0000313" key="2">
    <source>
        <dbReference type="EMBL" id="TCJ88326.1"/>
    </source>
</evidence>
<dbReference type="EMBL" id="SMFQ01000002">
    <property type="protein sequence ID" value="TCJ88326.1"/>
    <property type="molecule type" value="Genomic_DNA"/>
</dbReference>
<organism evidence="2 3">
    <name type="scientific">Cocleimonas flava</name>
    <dbReference type="NCBI Taxonomy" id="634765"/>
    <lineage>
        <taxon>Bacteria</taxon>
        <taxon>Pseudomonadati</taxon>
        <taxon>Pseudomonadota</taxon>
        <taxon>Gammaproteobacteria</taxon>
        <taxon>Thiotrichales</taxon>
        <taxon>Thiotrichaceae</taxon>
        <taxon>Cocleimonas</taxon>
    </lineage>
</organism>
<dbReference type="Proteomes" id="UP000294887">
    <property type="component" value="Unassembled WGS sequence"/>
</dbReference>